<dbReference type="SUPFAM" id="SSF82199">
    <property type="entry name" value="SET domain"/>
    <property type="match status" value="1"/>
</dbReference>
<dbReference type="InterPro" id="IPR015353">
    <property type="entry name" value="Rubisco_LSMT_subst-bd"/>
</dbReference>
<dbReference type="Pfam" id="PF09273">
    <property type="entry name" value="Rubis-subs-bind"/>
    <property type="match status" value="1"/>
</dbReference>
<dbReference type="GO" id="GO:0016279">
    <property type="term" value="F:protein-lysine N-methyltransferase activity"/>
    <property type="evidence" value="ECO:0007669"/>
    <property type="project" value="TreeGrafter"/>
</dbReference>
<dbReference type="OrthoDB" id="310708at2759"/>
<proteinExistence type="predicted"/>
<dbReference type="SMART" id="SM00317">
    <property type="entry name" value="SET"/>
    <property type="match status" value="1"/>
</dbReference>
<dbReference type="PANTHER" id="PTHR13271">
    <property type="entry name" value="UNCHARACTERIZED PUTATIVE METHYLTRANSFERASE"/>
    <property type="match status" value="1"/>
</dbReference>
<dbReference type="Pfam" id="PF00856">
    <property type="entry name" value="SET"/>
    <property type="match status" value="1"/>
</dbReference>
<dbReference type="GO" id="GO:0032259">
    <property type="term" value="P:methylation"/>
    <property type="evidence" value="ECO:0007669"/>
    <property type="project" value="UniProtKB-KW"/>
</dbReference>
<dbReference type="InterPro" id="IPR036464">
    <property type="entry name" value="Rubisco_LSMT_subst-bd_sf"/>
</dbReference>
<dbReference type="HOGENOM" id="CLU_658001_0_0_1"/>
<evidence type="ECO:0000256" key="3">
    <source>
        <dbReference type="ARBA" id="ARBA00022691"/>
    </source>
</evidence>
<dbReference type="eggNOG" id="KOG1337">
    <property type="taxonomic scope" value="Eukaryota"/>
</dbReference>
<dbReference type="InterPro" id="IPR001214">
    <property type="entry name" value="SET_dom"/>
</dbReference>
<name>Q23DX7_TETTS</name>
<dbReference type="RefSeq" id="XP_001015055.2">
    <property type="nucleotide sequence ID" value="XM_001015055.3"/>
</dbReference>
<evidence type="ECO:0000313" key="6">
    <source>
        <dbReference type="Proteomes" id="UP000009168"/>
    </source>
</evidence>
<keyword evidence="3" id="KW-0949">S-adenosyl-L-methionine</keyword>
<dbReference type="GeneID" id="7826446"/>
<sequence length="476" mass="56452">MQRIGKEFVNQSVYKYPQTKRLLEWLTKDGYFKLRMHKSIELDKVYDDKWKVDKGFGLRAAQNINANEEIFLVSTENCITGLELIDCDRIKAFEINKTVSMIASKYYEKNLPQLYYTQNILKIICQIFAHSSGDQMKMYPFANTLLEHYNNQTTTKNPLFWDKNAIKGIYSSNLASIISSTQSQFVSMNEDLLQNRMFGFNLSKFIEMMSVVRSRNLNFCPEQPKFFDINSVVIMSPVVDWINHSFDPNCKLTGAYYQHETESFVVVKAAKDIKQGEELTVNYGNMNNMDYLMRYGFVNQSNPHNELSLTLNFDDYLEYTSQLFDFKQKIFKTQEDFSLDRFILFENRINKNLLRSLRIYFLKNEDLLTNPEIASYRYKDFDKQISTENELIICKFMIETLKKELEKYQKARINTLDMNQLMHPNKKDQIINLDSHEDLIYVQNQNYRNMLHICIDEQTNIQKNIKFFEKQLQNLV</sequence>
<dbReference type="InParanoid" id="Q23DX7"/>
<dbReference type="PANTHER" id="PTHR13271:SF156">
    <property type="entry name" value="SET DOMAIN-CONTAINING PROTEIN"/>
    <property type="match status" value="1"/>
</dbReference>
<dbReference type="SUPFAM" id="SSF81822">
    <property type="entry name" value="RuBisCo LSMT C-terminal, substrate-binding domain"/>
    <property type="match status" value="1"/>
</dbReference>
<evidence type="ECO:0000256" key="2">
    <source>
        <dbReference type="ARBA" id="ARBA00022679"/>
    </source>
</evidence>
<accession>Q23DX7</accession>
<dbReference type="Proteomes" id="UP000009168">
    <property type="component" value="Unassembled WGS sequence"/>
</dbReference>
<dbReference type="KEGG" id="tet:TTHERM_00675830"/>
<dbReference type="Gene3D" id="3.90.1410.10">
    <property type="entry name" value="set domain protein methyltransferase, domain 1"/>
    <property type="match status" value="1"/>
</dbReference>
<keyword evidence="6" id="KW-1185">Reference proteome</keyword>
<dbReference type="AlphaFoldDB" id="Q23DX7"/>
<dbReference type="EMBL" id="GG662711">
    <property type="protein sequence ID" value="EAR94810.2"/>
    <property type="molecule type" value="Genomic_DNA"/>
</dbReference>
<evidence type="ECO:0000259" key="4">
    <source>
        <dbReference type="PROSITE" id="PS50280"/>
    </source>
</evidence>
<protein>
    <submittedName>
        <fullName evidence="5">SET domain protein</fullName>
    </submittedName>
</protein>
<dbReference type="CDD" id="cd10527">
    <property type="entry name" value="SET_LSMT"/>
    <property type="match status" value="1"/>
</dbReference>
<evidence type="ECO:0000256" key="1">
    <source>
        <dbReference type="ARBA" id="ARBA00022603"/>
    </source>
</evidence>
<evidence type="ECO:0000313" key="5">
    <source>
        <dbReference type="EMBL" id="EAR94810.2"/>
    </source>
</evidence>
<dbReference type="PROSITE" id="PS50280">
    <property type="entry name" value="SET"/>
    <property type="match status" value="1"/>
</dbReference>
<dbReference type="OMA" id="YQHETES"/>
<keyword evidence="2" id="KW-0808">Transferase</keyword>
<reference evidence="6" key="1">
    <citation type="journal article" date="2006" name="PLoS Biol.">
        <title>Macronuclear genome sequence of the ciliate Tetrahymena thermophila, a model eukaryote.</title>
        <authorList>
            <person name="Eisen J.A."/>
            <person name="Coyne R.S."/>
            <person name="Wu M."/>
            <person name="Wu D."/>
            <person name="Thiagarajan M."/>
            <person name="Wortman J.R."/>
            <person name="Badger J.H."/>
            <person name="Ren Q."/>
            <person name="Amedeo P."/>
            <person name="Jones K.M."/>
            <person name="Tallon L.J."/>
            <person name="Delcher A.L."/>
            <person name="Salzberg S.L."/>
            <person name="Silva J.C."/>
            <person name="Haas B.J."/>
            <person name="Majoros W.H."/>
            <person name="Farzad M."/>
            <person name="Carlton J.M."/>
            <person name="Smith R.K. Jr."/>
            <person name="Garg J."/>
            <person name="Pearlman R.E."/>
            <person name="Karrer K.M."/>
            <person name="Sun L."/>
            <person name="Manning G."/>
            <person name="Elde N.C."/>
            <person name="Turkewitz A.P."/>
            <person name="Asai D.J."/>
            <person name="Wilkes D.E."/>
            <person name="Wang Y."/>
            <person name="Cai H."/>
            <person name="Collins K."/>
            <person name="Stewart B.A."/>
            <person name="Lee S.R."/>
            <person name="Wilamowska K."/>
            <person name="Weinberg Z."/>
            <person name="Ruzzo W.L."/>
            <person name="Wloga D."/>
            <person name="Gaertig J."/>
            <person name="Frankel J."/>
            <person name="Tsao C.-C."/>
            <person name="Gorovsky M.A."/>
            <person name="Keeling P.J."/>
            <person name="Waller R.F."/>
            <person name="Patron N.J."/>
            <person name="Cherry J.M."/>
            <person name="Stover N.A."/>
            <person name="Krieger C.J."/>
            <person name="del Toro C."/>
            <person name="Ryder H.F."/>
            <person name="Williamson S.C."/>
            <person name="Barbeau R.A."/>
            <person name="Hamilton E.P."/>
            <person name="Orias E."/>
        </authorList>
    </citation>
    <scope>NUCLEOTIDE SEQUENCE [LARGE SCALE GENOMIC DNA]</scope>
    <source>
        <strain evidence="6">SB210</strain>
    </source>
</reference>
<organism evidence="5 6">
    <name type="scientific">Tetrahymena thermophila (strain SB210)</name>
    <dbReference type="NCBI Taxonomy" id="312017"/>
    <lineage>
        <taxon>Eukaryota</taxon>
        <taxon>Sar</taxon>
        <taxon>Alveolata</taxon>
        <taxon>Ciliophora</taxon>
        <taxon>Intramacronucleata</taxon>
        <taxon>Oligohymenophorea</taxon>
        <taxon>Hymenostomatida</taxon>
        <taxon>Tetrahymenina</taxon>
        <taxon>Tetrahymenidae</taxon>
        <taxon>Tetrahymena</taxon>
    </lineage>
</organism>
<feature type="domain" description="SET" evidence="4">
    <location>
        <begin position="38"/>
        <end position="284"/>
    </location>
</feature>
<dbReference type="GO" id="GO:0005634">
    <property type="term" value="C:nucleus"/>
    <property type="evidence" value="ECO:0007669"/>
    <property type="project" value="TreeGrafter"/>
</dbReference>
<gene>
    <name evidence="5" type="ORF">TTHERM_00675830</name>
</gene>
<dbReference type="InterPro" id="IPR050600">
    <property type="entry name" value="SETD3_SETD6_MTase"/>
</dbReference>
<keyword evidence="1" id="KW-0489">Methyltransferase</keyword>
<dbReference type="InterPro" id="IPR046341">
    <property type="entry name" value="SET_dom_sf"/>
</dbReference>
<dbReference type="Gene3D" id="3.90.1420.10">
    <property type="entry name" value="Rubisco LSMT, substrate-binding domain"/>
    <property type="match status" value="1"/>
</dbReference>